<evidence type="ECO:0000313" key="18">
    <source>
        <dbReference type="EMBL" id="RKO70652.1"/>
    </source>
</evidence>
<sequence>MNMEHINVIHARQNNLKNISVQIAKKKITVFTGVSGSGKSSLVFETIGAEAQRQFSETQASFIRNRLQHIGVPDVDKIDNLNVPIIINQKRLGGNARSTVGTATDVYASLRLLFSRMGTPFVGYSNVFSFNNPLGMCKECEGLGMVQTVDVESLIDKQKSLNAGAIRFPTFQPGGWRLTRYTLSGYFDNDKKLDDYTPEEWDLLLHAVEHKPKNPDREWGKTVKYEGIIPRIEKAFLKKQSKEILTRKEALNKTIITKTCPVCKGKRLNDKILSCKINGKSIADCTALAIDELLEFIGSLQSNAFAIILTELQKKLQHIVNIGLQYLTLDRRTDTLSGGESQRIKMVRNLGNSLTDLLYIFDEPSIGLHPKDLQSIAAIIKQLRDKGNTVLLVEHDPDLIRIADWVIDMGPESGKNGGEIVYEGTVAGLKKSTGKTGRYFAKAPEMNTKPRSASGYLEISHANLHNLKDIHVKIPQNVLTVVTGVAGSGKSTLINKVLPKFYPKTTLIDQSLFSTGIRSNLLTYLGLSGAVRTQFAKANQVSEKLFSRNSLGACENCRGIGAEKIDLAFMDDIEQPCEVCGGSGFKPAVLKYHYNSKNIVEVMAMTVAEAYNFFPDKQYHESFDMLLKLGLGYLTLGQRADSFSGGERQRLKLTKELKNTNQIIVLDEPSTGLHPSDTEKLLEFINGLVDNHNTLIVIEHNLDVIAQADWIIDIGPGAGKSGGNVQFTGTVTDLLKDTVSLTAACLRQHLRTGTANPKKESPKV</sequence>
<evidence type="ECO:0000313" key="19">
    <source>
        <dbReference type="Proteomes" id="UP000282423"/>
    </source>
</evidence>
<evidence type="ECO:0000256" key="10">
    <source>
        <dbReference type="ARBA" id="ARBA00022840"/>
    </source>
</evidence>
<evidence type="ECO:0000256" key="14">
    <source>
        <dbReference type="ARBA" id="ARBA00038000"/>
    </source>
</evidence>
<dbReference type="OrthoDB" id="9809851at2"/>
<keyword evidence="12" id="KW-0238">DNA-binding</keyword>
<reference evidence="18 19" key="1">
    <citation type="submission" date="2018-10" db="EMBL/GenBank/DDBJ databases">
        <title>Sphingobacterium sp. M05W1-28.</title>
        <authorList>
            <person name="Cai H."/>
        </authorList>
    </citation>
    <scope>NUCLEOTIDE SEQUENCE [LARGE SCALE GENOMIC DNA]</scope>
    <source>
        <strain evidence="18 19">M05W1-28</strain>
    </source>
</reference>
<dbReference type="Pfam" id="PF17755">
    <property type="entry name" value="UvrA_DNA-bind"/>
    <property type="match status" value="1"/>
</dbReference>
<dbReference type="InterPro" id="IPR041552">
    <property type="entry name" value="UvrA_DNA-bd"/>
</dbReference>
<dbReference type="GO" id="GO:0005524">
    <property type="term" value="F:ATP binding"/>
    <property type="evidence" value="ECO:0007669"/>
    <property type="project" value="UniProtKB-KW"/>
</dbReference>
<evidence type="ECO:0000256" key="2">
    <source>
        <dbReference type="ARBA" id="ARBA00022490"/>
    </source>
</evidence>
<dbReference type="PANTHER" id="PTHR43152:SF3">
    <property type="entry name" value="UVRABC SYSTEM PROTEIN A"/>
    <property type="match status" value="1"/>
</dbReference>
<comment type="similarity">
    <text evidence="14">Belongs to the ABC transporter superfamily. UvrA family.</text>
</comment>
<accession>A0A420VWF3</accession>
<gene>
    <name evidence="18" type="ORF">D7322_15370</name>
</gene>
<keyword evidence="3" id="KW-0479">Metal-binding</keyword>
<dbReference type="SUPFAM" id="SSF52540">
    <property type="entry name" value="P-loop containing nucleoside triphosphate hydrolases"/>
    <property type="match status" value="2"/>
</dbReference>
<dbReference type="CDD" id="cd03270">
    <property type="entry name" value="ABC_UvrA_I"/>
    <property type="match status" value="1"/>
</dbReference>
<keyword evidence="10" id="KW-0067">ATP-binding</keyword>
<evidence type="ECO:0000256" key="9">
    <source>
        <dbReference type="ARBA" id="ARBA00022833"/>
    </source>
</evidence>
<feature type="domain" description="ABC transporter" evidence="17">
    <location>
        <begin position="448"/>
        <end position="741"/>
    </location>
</feature>
<keyword evidence="19" id="KW-1185">Reference proteome</keyword>
<evidence type="ECO:0000256" key="16">
    <source>
        <dbReference type="ARBA" id="ARBA00042156"/>
    </source>
</evidence>
<dbReference type="GO" id="GO:0008270">
    <property type="term" value="F:zinc ion binding"/>
    <property type="evidence" value="ECO:0007669"/>
    <property type="project" value="UniProtKB-KW"/>
</dbReference>
<evidence type="ECO:0000256" key="3">
    <source>
        <dbReference type="ARBA" id="ARBA00022723"/>
    </source>
</evidence>
<keyword evidence="13" id="KW-0234">DNA repair</keyword>
<comment type="caution">
    <text evidence="18">The sequence shown here is derived from an EMBL/GenBank/DDBJ whole genome shotgun (WGS) entry which is preliminary data.</text>
</comment>
<dbReference type="GO" id="GO:0003677">
    <property type="term" value="F:DNA binding"/>
    <property type="evidence" value="ECO:0007669"/>
    <property type="project" value="UniProtKB-KW"/>
</dbReference>
<dbReference type="PROSITE" id="PS00211">
    <property type="entry name" value="ABC_TRANSPORTER_1"/>
    <property type="match status" value="1"/>
</dbReference>
<dbReference type="Gene3D" id="1.20.1580.10">
    <property type="entry name" value="ABC transporter ATPase like domain"/>
    <property type="match status" value="2"/>
</dbReference>
<evidence type="ECO:0000256" key="8">
    <source>
        <dbReference type="ARBA" id="ARBA00022771"/>
    </source>
</evidence>
<evidence type="ECO:0000259" key="17">
    <source>
        <dbReference type="PROSITE" id="PS50893"/>
    </source>
</evidence>
<dbReference type="InterPro" id="IPR003439">
    <property type="entry name" value="ABC_transporter-like_ATP-bd"/>
</dbReference>
<dbReference type="PANTHER" id="PTHR43152">
    <property type="entry name" value="UVRABC SYSTEM PROTEIN A"/>
    <property type="match status" value="1"/>
</dbReference>
<evidence type="ECO:0000256" key="12">
    <source>
        <dbReference type="ARBA" id="ARBA00023125"/>
    </source>
</evidence>
<keyword evidence="11" id="KW-0267">Excision nuclease</keyword>
<dbReference type="Proteomes" id="UP000282423">
    <property type="component" value="Unassembled WGS sequence"/>
</dbReference>
<dbReference type="PROSITE" id="PS50893">
    <property type="entry name" value="ABC_TRANSPORTER_2"/>
    <property type="match status" value="1"/>
</dbReference>
<keyword evidence="5" id="KW-0547">Nucleotide-binding</keyword>
<evidence type="ECO:0000256" key="5">
    <source>
        <dbReference type="ARBA" id="ARBA00022741"/>
    </source>
</evidence>
<keyword evidence="7" id="KW-0228">DNA excision</keyword>
<dbReference type="GO" id="GO:0005737">
    <property type="term" value="C:cytoplasm"/>
    <property type="evidence" value="ECO:0007669"/>
    <property type="project" value="UniProtKB-SubCell"/>
</dbReference>
<dbReference type="InterPro" id="IPR017871">
    <property type="entry name" value="ABC_transporter-like_CS"/>
</dbReference>
<evidence type="ECO:0000256" key="11">
    <source>
        <dbReference type="ARBA" id="ARBA00022881"/>
    </source>
</evidence>
<dbReference type="GO" id="GO:0006281">
    <property type="term" value="P:DNA repair"/>
    <property type="evidence" value="ECO:0007669"/>
    <property type="project" value="UniProtKB-KW"/>
</dbReference>
<evidence type="ECO:0000256" key="13">
    <source>
        <dbReference type="ARBA" id="ARBA00023204"/>
    </source>
</evidence>
<evidence type="ECO:0000256" key="7">
    <source>
        <dbReference type="ARBA" id="ARBA00022769"/>
    </source>
</evidence>
<evidence type="ECO:0000256" key="6">
    <source>
        <dbReference type="ARBA" id="ARBA00022763"/>
    </source>
</evidence>
<evidence type="ECO:0000256" key="15">
    <source>
        <dbReference type="ARBA" id="ARBA00039316"/>
    </source>
</evidence>
<dbReference type="EMBL" id="RBWS01000011">
    <property type="protein sequence ID" value="RKO70652.1"/>
    <property type="molecule type" value="Genomic_DNA"/>
</dbReference>
<name>A0A420VWF3_9SPHI</name>
<keyword evidence="6" id="KW-0227">DNA damage</keyword>
<dbReference type="GO" id="GO:0004518">
    <property type="term" value="F:nuclease activity"/>
    <property type="evidence" value="ECO:0007669"/>
    <property type="project" value="UniProtKB-KW"/>
</dbReference>
<comment type="subcellular location">
    <subcellularLocation>
        <location evidence="1">Cytoplasm</location>
    </subcellularLocation>
</comment>
<dbReference type="Pfam" id="PF00005">
    <property type="entry name" value="ABC_tran"/>
    <property type="match status" value="1"/>
</dbReference>
<organism evidence="18 19">
    <name type="scientific">Sphingobacterium puteale</name>
    <dbReference type="NCBI Taxonomy" id="2420510"/>
    <lineage>
        <taxon>Bacteria</taxon>
        <taxon>Pseudomonadati</taxon>
        <taxon>Bacteroidota</taxon>
        <taxon>Sphingobacteriia</taxon>
        <taxon>Sphingobacteriales</taxon>
        <taxon>Sphingobacteriaceae</taxon>
        <taxon>Sphingobacterium</taxon>
    </lineage>
</organism>
<evidence type="ECO:0000256" key="4">
    <source>
        <dbReference type="ARBA" id="ARBA00022737"/>
    </source>
</evidence>
<dbReference type="InterPro" id="IPR027417">
    <property type="entry name" value="P-loop_NTPase"/>
</dbReference>
<dbReference type="Gene3D" id="1.10.8.280">
    <property type="entry name" value="ABC transporter ATPase domain-like"/>
    <property type="match status" value="1"/>
</dbReference>
<keyword evidence="4" id="KW-0677">Repeat</keyword>
<dbReference type="Gene3D" id="3.40.50.300">
    <property type="entry name" value="P-loop containing nucleotide triphosphate hydrolases"/>
    <property type="match status" value="2"/>
</dbReference>
<dbReference type="AlphaFoldDB" id="A0A420VWF3"/>
<keyword evidence="9" id="KW-0862">Zinc</keyword>
<dbReference type="GO" id="GO:0016887">
    <property type="term" value="F:ATP hydrolysis activity"/>
    <property type="evidence" value="ECO:0007669"/>
    <property type="project" value="InterPro"/>
</dbReference>
<proteinExistence type="inferred from homology"/>
<evidence type="ECO:0000256" key="1">
    <source>
        <dbReference type="ARBA" id="ARBA00004496"/>
    </source>
</evidence>
<keyword evidence="2" id="KW-0963">Cytoplasm</keyword>
<protein>
    <recommendedName>
        <fullName evidence="15">UvrABC system protein A</fullName>
    </recommendedName>
    <alternativeName>
        <fullName evidence="16">Excinuclease ABC subunit A</fullName>
    </alternativeName>
</protein>
<keyword evidence="8" id="KW-0863">Zinc-finger</keyword>